<dbReference type="EMBL" id="JAEDXU010000007">
    <property type="protein sequence ID" value="MBP1047325.1"/>
    <property type="molecule type" value="Genomic_DNA"/>
</dbReference>
<comment type="caution">
    <text evidence="1">The sequence shown here is derived from an EMBL/GenBank/DDBJ whole genome shotgun (WGS) entry which is preliminary data.</text>
</comment>
<evidence type="ECO:0000313" key="2">
    <source>
        <dbReference type="Proteomes" id="UP000673375"/>
    </source>
</evidence>
<proteinExistence type="predicted"/>
<keyword evidence="2" id="KW-1185">Reference proteome</keyword>
<dbReference type="Pfam" id="PF13125">
    <property type="entry name" value="DUF3958"/>
    <property type="match status" value="1"/>
</dbReference>
<dbReference type="RefSeq" id="WP_209558109.1">
    <property type="nucleotide sequence ID" value="NZ_JAEDXU010000007.1"/>
</dbReference>
<dbReference type="InterPro" id="IPR025014">
    <property type="entry name" value="DUF3958"/>
</dbReference>
<name>A0ABS4CL44_9ENTE</name>
<protein>
    <submittedName>
        <fullName evidence="1">DUF3958 family protein</fullName>
    </submittedName>
</protein>
<organism evidence="1 2">
    <name type="scientific">Enterococcus larvae</name>
    <dbReference type="NCBI Taxonomy" id="2794352"/>
    <lineage>
        <taxon>Bacteria</taxon>
        <taxon>Bacillati</taxon>
        <taxon>Bacillota</taxon>
        <taxon>Bacilli</taxon>
        <taxon>Lactobacillales</taxon>
        <taxon>Enterococcaceae</taxon>
        <taxon>Enterococcus</taxon>
    </lineage>
</organism>
<dbReference type="Proteomes" id="UP000673375">
    <property type="component" value="Unassembled WGS sequence"/>
</dbReference>
<sequence>MTVEQDAAGKERMLTEKQDDLKLSQRQLEKIQDDYQEQFHSSDRLFYELKESFHGNDFSLLFEDIHTDLQKEQRVITDHLEEERDSLNKKEADCQDELDELYYEKKRQAIEEEETP</sequence>
<evidence type="ECO:0000313" key="1">
    <source>
        <dbReference type="EMBL" id="MBP1047325.1"/>
    </source>
</evidence>
<gene>
    <name evidence="1" type="ORF">I6N96_13660</name>
</gene>
<reference evidence="1 2" key="1">
    <citation type="submission" date="2020-12" db="EMBL/GenBank/DDBJ databases">
        <title>Vagococcus allomyrinae sp. nov. and Enterococcus lavae sp. nov., isolated from the larvae of Allomyrina dichotoma.</title>
        <authorList>
            <person name="Lee S.D."/>
        </authorList>
    </citation>
    <scope>NUCLEOTIDE SEQUENCE [LARGE SCALE GENOMIC DNA]</scope>
    <source>
        <strain evidence="1 2">BWM-S5</strain>
    </source>
</reference>
<accession>A0ABS4CL44</accession>